<dbReference type="InterPro" id="IPR003593">
    <property type="entry name" value="AAA+_ATPase"/>
</dbReference>
<dbReference type="GO" id="GO:0005524">
    <property type="term" value="F:ATP binding"/>
    <property type="evidence" value="ECO:0007669"/>
    <property type="project" value="UniProtKB-KW"/>
</dbReference>
<protein>
    <submittedName>
        <fullName evidence="6">Heme ABC exporter ATP-binding protein CcmA</fullName>
    </submittedName>
</protein>
<dbReference type="InterPro" id="IPR003439">
    <property type="entry name" value="ABC_transporter-like_ATP-bd"/>
</dbReference>
<evidence type="ECO:0000313" key="7">
    <source>
        <dbReference type="Proteomes" id="UP001250932"/>
    </source>
</evidence>
<keyword evidence="4 6" id="KW-0067">ATP-binding</keyword>
<evidence type="ECO:0000313" key="6">
    <source>
        <dbReference type="EMBL" id="MDT7042573.1"/>
    </source>
</evidence>
<reference evidence="6 7" key="1">
    <citation type="journal article" date="2023" name="ISME J.">
        <title>Cultivation and genomic characterization of novel and ubiquitous marine nitrite-oxidizing bacteria from the Nitrospirales.</title>
        <authorList>
            <person name="Mueller A.J."/>
            <person name="Daebeler A."/>
            <person name="Herbold C.W."/>
            <person name="Kirkegaard R.H."/>
            <person name="Daims H."/>
        </authorList>
    </citation>
    <scope>NUCLEOTIDE SEQUENCE [LARGE SCALE GENOMIC DNA]</scope>
    <source>
        <strain evidence="6 7">EB</strain>
    </source>
</reference>
<dbReference type="PROSITE" id="PS00211">
    <property type="entry name" value="ABC_TRANSPORTER_1"/>
    <property type="match status" value="1"/>
</dbReference>
<dbReference type="Proteomes" id="UP001250932">
    <property type="component" value="Unassembled WGS sequence"/>
</dbReference>
<dbReference type="InterPro" id="IPR027417">
    <property type="entry name" value="P-loop_NTPase"/>
</dbReference>
<comment type="caution">
    <text evidence="6">The sequence shown here is derived from an EMBL/GenBank/DDBJ whole genome shotgun (WGS) entry which is preliminary data.</text>
</comment>
<feature type="domain" description="ABC transporter" evidence="5">
    <location>
        <begin position="4"/>
        <end position="223"/>
    </location>
</feature>
<dbReference type="SUPFAM" id="SSF52540">
    <property type="entry name" value="P-loop containing nucleoside triphosphate hydrolases"/>
    <property type="match status" value="1"/>
</dbReference>
<evidence type="ECO:0000256" key="3">
    <source>
        <dbReference type="ARBA" id="ARBA00022748"/>
    </source>
</evidence>
<evidence type="ECO:0000256" key="1">
    <source>
        <dbReference type="ARBA" id="ARBA00022448"/>
    </source>
</evidence>
<dbReference type="Pfam" id="PF00005">
    <property type="entry name" value="ABC_tran"/>
    <property type="match status" value="1"/>
</dbReference>
<proteinExistence type="predicted"/>
<keyword evidence="3" id="KW-0201">Cytochrome c-type biogenesis</keyword>
<dbReference type="PANTHER" id="PTHR42939">
    <property type="entry name" value="ABC TRANSPORTER ATP-BINDING PROTEIN ALBC-RELATED"/>
    <property type="match status" value="1"/>
</dbReference>
<dbReference type="SMART" id="SM00382">
    <property type="entry name" value="AAA"/>
    <property type="match status" value="1"/>
</dbReference>
<evidence type="ECO:0000259" key="5">
    <source>
        <dbReference type="PROSITE" id="PS50893"/>
    </source>
</evidence>
<dbReference type="InterPro" id="IPR051782">
    <property type="entry name" value="ABC_Transporter_VariousFunc"/>
</dbReference>
<dbReference type="Gene3D" id="3.40.50.300">
    <property type="entry name" value="P-loop containing nucleotide triphosphate hydrolases"/>
    <property type="match status" value="1"/>
</dbReference>
<keyword evidence="1" id="KW-0813">Transport</keyword>
<dbReference type="PROSITE" id="PS50893">
    <property type="entry name" value="ABC_TRANSPORTER_2"/>
    <property type="match status" value="1"/>
</dbReference>
<dbReference type="PANTHER" id="PTHR42939:SF1">
    <property type="entry name" value="ABC TRANSPORTER ATP-BINDING PROTEIN ALBC-RELATED"/>
    <property type="match status" value="1"/>
</dbReference>
<sequence>MTAISCHNISKFYGHYEVLHNLCLTIQEGECFSLFGPNGAGKTTLLKILATLQRPSDGKYQILGLDGLKEKEAIRFHMMFLAHGAHLYEDLDARENLQFSLALRGQCPGEREMKLALDRVGIGAFAEMKVRNYSAGMKKRLALAKAMLAKPKVLLLDEPFTALDTTGTEIMREYIRERLSDNAAVLMSTHDHDKARPITSRAGMLRQGTLQEISIEALKSDDLF</sequence>
<dbReference type="EMBL" id="JAQOUE010000001">
    <property type="protein sequence ID" value="MDT7042573.1"/>
    <property type="molecule type" value="Genomic_DNA"/>
</dbReference>
<organism evidence="6 7">
    <name type="scientific">Candidatus Nitronereus thalassa</name>
    <dbReference type="NCBI Taxonomy" id="3020898"/>
    <lineage>
        <taxon>Bacteria</taxon>
        <taxon>Pseudomonadati</taxon>
        <taxon>Nitrospirota</taxon>
        <taxon>Nitrospiria</taxon>
        <taxon>Nitrospirales</taxon>
        <taxon>Nitrospiraceae</taxon>
        <taxon>Candidatus Nitronereus</taxon>
    </lineage>
</organism>
<dbReference type="CDD" id="cd03230">
    <property type="entry name" value="ABC_DR_subfamily_A"/>
    <property type="match status" value="1"/>
</dbReference>
<dbReference type="InterPro" id="IPR017871">
    <property type="entry name" value="ABC_transporter-like_CS"/>
</dbReference>
<evidence type="ECO:0000256" key="2">
    <source>
        <dbReference type="ARBA" id="ARBA00022741"/>
    </source>
</evidence>
<dbReference type="InterPro" id="IPR005895">
    <property type="entry name" value="ABC_transptr_haem_export_CcmA"/>
</dbReference>
<keyword evidence="7" id="KW-1185">Reference proteome</keyword>
<accession>A0ABU3K863</accession>
<dbReference type="RefSeq" id="WP_313833003.1">
    <property type="nucleotide sequence ID" value="NZ_JAQOUE010000001.1"/>
</dbReference>
<dbReference type="NCBIfam" id="TIGR01189">
    <property type="entry name" value="ccmA"/>
    <property type="match status" value="1"/>
</dbReference>
<keyword evidence="2" id="KW-0547">Nucleotide-binding</keyword>
<evidence type="ECO:0000256" key="4">
    <source>
        <dbReference type="ARBA" id="ARBA00022840"/>
    </source>
</evidence>
<name>A0ABU3K863_9BACT</name>
<gene>
    <name evidence="6" type="primary">ccmA</name>
    <name evidence="6" type="ORF">PPG34_09420</name>
</gene>